<dbReference type="EMBL" id="LZEU01000001">
    <property type="protein sequence ID" value="MBC9251136.1"/>
    <property type="molecule type" value="Genomic_DNA"/>
</dbReference>
<comment type="caution">
    <text evidence="1">The sequence shown here is derived from an EMBL/GenBank/DDBJ whole genome shotgun (WGS) entry which is preliminary data.</text>
</comment>
<dbReference type="Proteomes" id="UP000744555">
    <property type="component" value="Unassembled WGS sequence"/>
</dbReference>
<evidence type="ECO:0000313" key="2">
    <source>
        <dbReference type="Proteomes" id="UP000744555"/>
    </source>
</evidence>
<evidence type="ECO:0000313" key="1">
    <source>
        <dbReference type="EMBL" id="MBC9251136.1"/>
    </source>
</evidence>
<reference evidence="1 2" key="1">
    <citation type="submission" date="2016-06" db="EMBL/GenBank/DDBJ databases">
        <authorList>
            <person name="Ramos C."/>
            <person name="Pintado A."/>
            <person name="Crespo-Gomez J.I."/>
        </authorList>
    </citation>
    <scope>NUCLEOTIDE SEQUENCE [LARGE SCALE GENOMIC DNA]</scope>
    <source>
        <strain evidence="1 2">AVO110</strain>
    </source>
</reference>
<proteinExistence type="predicted"/>
<gene>
    <name evidence="1" type="ORF">A9179_12695</name>
</gene>
<protein>
    <submittedName>
        <fullName evidence="1">Uncharacterized protein</fullName>
    </submittedName>
</protein>
<sequence length="103" mass="10872">MECLICNSSAVLTRDAASAIARMLGIAESFIKGAQRVAVSDSSAGTPPLAQALNMITGGTSAVSSDWEGINTWIQDMQRYQFMGHTCLCLRCGALFDAPQSSP</sequence>
<organism evidence="1 2">
    <name type="scientific">Aquipseudomonas alcaligenes</name>
    <name type="common">Pseudomonas alcaligenes</name>
    <dbReference type="NCBI Taxonomy" id="43263"/>
    <lineage>
        <taxon>Bacteria</taxon>
        <taxon>Pseudomonadati</taxon>
        <taxon>Pseudomonadota</taxon>
        <taxon>Gammaproteobacteria</taxon>
        <taxon>Pseudomonadales</taxon>
        <taxon>Pseudomonadaceae</taxon>
        <taxon>Aquipseudomonas</taxon>
    </lineage>
</organism>
<name>A0ABR7S0L1_AQUAC</name>
<keyword evidence="2" id="KW-1185">Reference proteome</keyword>
<accession>A0ABR7S0L1</accession>